<protein>
    <submittedName>
        <fullName evidence="1">Uncharacterized protein</fullName>
    </submittedName>
</protein>
<sequence>MTSTAPSTTSDGGKIRGSRFASLHQQWKRWLDGIARREIAIEVRDFDGAMLRWLRFDLGWQWAVAAGSLTLLRGQYVFSKASMSSL</sequence>
<keyword evidence="2" id="KW-1185">Reference proteome</keyword>
<reference evidence="1 2" key="1">
    <citation type="submission" date="2024-01" db="EMBL/GenBank/DDBJ databases">
        <title>The genomes of 5 underutilized Papilionoideae crops provide insights into root nodulation and disease resistanc.</title>
        <authorList>
            <person name="Yuan L."/>
        </authorList>
    </citation>
    <scope>NUCLEOTIDE SEQUENCE [LARGE SCALE GENOMIC DNA]</scope>
    <source>
        <strain evidence="1">ZHUSHIDOU_FW_LH</strain>
        <tissue evidence="1">Leaf</tissue>
    </source>
</reference>
<name>A0AAN9F4A1_CROPI</name>
<proteinExistence type="predicted"/>
<gene>
    <name evidence="1" type="ORF">RIF29_22248</name>
</gene>
<dbReference type="Proteomes" id="UP001372338">
    <property type="component" value="Unassembled WGS sequence"/>
</dbReference>
<evidence type="ECO:0000313" key="1">
    <source>
        <dbReference type="EMBL" id="KAK7269517.1"/>
    </source>
</evidence>
<evidence type="ECO:0000313" key="2">
    <source>
        <dbReference type="Proteomes" id="UP001372338"/>
    </source>
</evidence>
<dbReference type="AlphaFoldDB" id="A0AAN9F4A1"/>
<dbReference type="EMBL" id="JAYWIO010000004">
    <property type="protein sequence ID" value="KAK7269517.1"/>
    <property type="molecule type" value="Genomic_DNA"/>
</dbReference>
<comment type="caution">
    <text evidence="1">The sequence shown here is derived from an EMBL/GenBank/DDBJ whole genome shotgun (WGS) entry which is preliminary data.</text>
</comment>
<accession>A0AAN9F4A1</accession>
<organism evidence="1 2">
    <name type="scientific">Crotalaria pallida</name>
    <name type="common">Smooth rattlebox</name>
    <name type="synonym">Crotalaria striata</name>
    <dbReference type="NCBI Taxonomy" id="3830"/>
    <lineage>
        <taxon>Eukaryota</taxon>
        <taxon>Viridiplantae</taxon>
        <taxon>Streptophyta</taxon>
        <taxon>Embryophyta</taxon>
        <taxon>Tracheophyta</taxon>
        <taxon>Spermatophyta</taxon>
        <taxon>Magnoliopsida</taxon>
        <taxon>eudicotyledons</taxon>
        <taxon>Gunneridae</taxon>
        <taxon>Pentapetalae</taxon>
        <taxon>rosids</taxon>
        <taxon>fabids</taxon>
        <taxon>Fabales</taxon>
        <taxon>Fabaceae</taxon>
        <taxon>Papilionoideae</taxon>
        <taxon>50 kb inversion clade</taxon>
        <taxon>genistoids sensu lato</taxon>
        <taxon>core genistoids</taxon>
        <taxon>Crotalarieae</taxon>
        <taxon>Crotalaria</taxon>
    </lineage>
</organism>